<protein>
    <recommendedName>
        <fullName evidence="6 7">U-box domain-containing protein</fullName>
        <ecNumber evidence="6">2.3.2.27</ecNumber>
    </recommendedName>
    <alternativeName>
        <fullName evidence="6">RING-type E3 ubiquitin transferase PUB</fullName>
    </alternativeName>
</protein>
<dbReference type="AlphaFoldDB" id="A0A2I0BG82"/>
<dbReference type="PANTHER" id="PTHR22849:SF103">
    <property type="entry name" value="U-BOX DOMAIN-CONTAINING PROTEIN"/>
    <property type="match status" value="1"/>
</dbReference>
<comment type="function">
    <text evidence="6">Functions as an E3 ubiquitin ligase.</text>
</comment>
<feature type="repeat" description="ARM" evidence="5">
    <location>
        <begin position="226"/>
        <end position="269"/>
    </location>
</feature>
<evidence type="ECO:0000256" key="3">
    <source>
        <dbReference type="ARBA" id="ARBA00022679"/>
    </source>
</evidence>
<dbReference type="PROSITE" id="PS51698">
    <property type="entry name" value="U_BOX"/>
    <property type="match status" value="1"/>
</dbReference>
<dbReference type="Proteomes" id="UP000236161">
    <property type="component" value="Unassembled WGS sequence"/>
</dbReference>
<dbReference type="OrthoDB" id="10064100at2759"/>
<evidence type="ECO:0000256" key="6">
    <source>
        <dbReference type="RuleBase" id="RU369093"/>
    </source>
</evidence>
<dbReference type="GO" id="GO:0061630">
    <property type="term" value="F:ubiquitin protein ligase activity"/>
    <property type="evidence" value="ECO:0007669"/>
    <property type="project" value="UniProtKB-UniRule"/>
</dbReference>
<evidence type="ECO:0000313" key="9">
    <source>
        <dbReference type="Proteomes" id="UP000236161"/>
    </source>
</evidence>
<keyword evidence="9" id="KW-1185">Reference proteome</keyword>
<evidence type="ECO:0000256" key="4">
    <source>
        <dbReference type="ARBA" id="ARBA00022786"/>
    </source>
</evidence>
<dbReference type="EC" id="2.3.2.27" evidence="6"/>
<dbReference type="SUPFAM" id="SSF57850">
    <property type="entry name" value="RING/U-box"/>
    <property type="match status" value="1"/>
</dbReference>
<gene>
    <name evidence="8" type="primary">PUB25</name>
    <name evidence="8" type="ORF">AXF42_Ash003430</name>
</gene>
<dbReference type="SMART" id="SM00504">
    <property type="entry name" value="Ubox"/>
    <property type="match status" value="1"/>
</dbReference>
<dbReference type="SUPFAM" id="SSF48371">
    <property type="entry name" value="ARM repeat"/>
    <property type="match status" value="2"/>
</dbReference>
<evidence type="ECO:0000259" key="7">
    <source>
        <dbReference type="PROSITE" id="PS51698"/>
    </source>
</evidence>
<dbReference type="Gene3D" id="3.30.40.10">
    <property type="entry name" value="Zinc/RING finger domain, C3HC4 (zinc finger)"/>
    <property type="match status" value="1"/>
</dbReference>
<comment type="pathway">
    <text evidence="2 6">Protein modification; protein ubiquitination.</text>
</comment>
<dbReference type="EMBL" id="KZ451885">
    <property type="protein sequence ID" value="PKA66774.1"/>
    <property type="molecule type" value="Genomic_DNA"/>
</dbReference>
<organism evidence="8 9">
    <name type="scientific">Apostasia shenzhenica</name>
    <dbReference type="NCBI Taxonomy" id="1088818"/>
    <lineage>
        <taxon>Eukaryota</taxon>
        <taxon>Viridiplantae</taxon>
        <taxon>Streptophyta</taxon>
        <taxon>Embryophyta</taxon>
        <taxon>Tracheophyta</taxon>
        <taxon>Spermatophyta</taxon>
        <taxon>Magnoliopsida</taxon>
        <taxon>Liliopsida</taxon>
        <taxon>Asparagales</taxon>
        <taxon>Orchidaceae</taxon>
        <taxon>Apostasioideae</taxon>
        <taxon>Apostasia</taxon>
    </lineage>
</organism>
<evidence type="ECO:0000256" key="5">
    <source>
        <dbReference type="PROSITE-ProRule" id="PRU00259"/>
    </source>
</evidence>
<dbReference type="InterPro" id="IPR011989">
    <property type="entry name" value="ARM-like"/>
</dbReference>
<comment type="catalytic activity">
    <reaction evidence="1 6">
        <text>S-ubiquitinyl-[E2 ubiquitin-conjugating enzyme]-L-cysteine + [acceptor protein]-L-lysine = [E2 ubiquitin-conjugating enzyme]-L-cysteine + N(6)-ubiquitinyl-[acceptor protein]-L-lysine.</text>
        <dbReference type="EC" id="2.3.2.27"/>
    </reaction>
</comment>
<dbReference type="PROSITE" id="PS50176">
    <property type="entry name" value="ARM_REPEAT"/>
    <property type="match status" value="1"/>
</dbReference>
<proteinExistence type="predicted"/>
<evidence type="ECO:0000313" key="8">
    <source>
        <dbReference type="EMBL" id="PKA66774.1"/>
    </source>
</evidence>
<dbReference type="Gene3D" id="1.25.10.10">
    <property type="entry name" value="Leucine-rich Repeat Variant"/>
    <property type="match status" value="1"/>
</dbReference>
<dbReference type="GO" id="GO:0016567">
    <property type="term" value="P:protein ubiquitination"/>
    <property type="evidence" value="ECO:0007669"/>
    <property type="project" value="UniProtKB-UniRule"/>
</dbReference>
<feature type="domain" description="U-box" evidence="7">
    <location>
        <begin position="2"/>
        <end position="78"/>
    </location>
</feature>
<dbReference type="InterPro" id="IPR058678">
    <property type="entry name" value="ARM_PUB"/>
</dbReference>
<accession>A0A2I0BG82</accession>
<dbReference type="InterPro" id="IPR045210">
    <property type="entry name" value="RING-Ubox_PUB"/>
</dbReference>
<reference evidence="8 9" key="1">
    <citation type="journal article" date="2017" name="Nature">
        <title>The Apostasia genome and the evolution of orchids.</title>
        <authorList>
            <person name="Zhang G.Q."/>
            <person name="Liu K.W."/>
            <person name="Li Z."/>
            <person name="Lohaus R."/>
            <person name="Hsiao Y.Y."/>
            <person name="Niu S.C."/>
            <person name="Wang J.Y."/>
            <person name="Lin Y.C."/>
            <person name="Xu Q."/>
            <person name="Chen L.J."/>
            <person name="Yoshida K."/>
            <person name="Fujiwara S."/>
            <person name="Wang Z.W."/>
            <person name="Zhang Y.Q."/>
            <person name="Mitsuda N."/>
            <person name="Wang M."/>
            <person name="Liu G.H."/>
            <person name="Pecoraro L."/>
            <person name="Huang H.X."/>
            <person name="Xiao X.J."/>
            <person name="Lin M."/>
            <person name="Wu X.Y."/>
            <person name="Wu W.L."/>
            <person name="Chen Y.Y."/>
            <person name="Chang S.B."/>
            <person name="Sakamoto S."/>
            <person name="Ohme-Takagi M."/>
            <person name="Yagi M."/>
            <person name="Zeng S.J."/>
            <person name="Shen C.Y."/>
            <person name="Yeh C.M."/>
            <person name="Luo Y.B."/>
            <person name="Tsai W.C."/>
            <person name="Van de Peer Y."/>
            <person name="Liu Z.J."/>
        </authorList>
    </citation>
    <scope>NUCLEOTIDE SEQUENCE [LARGE SCALE GENOMIC DNA]</scope>
    <source>
        <strain evidence="9">cv. Shenzhen</strain>
        <tissue evidence="8">Stem</tissue>
    </source>
</reference>
<dbReference type="FunFam" id="3.30.40.10:FF:000442">
    <property type="entry name" value="RING-type E3 ubiquitin transferase"/>
    <property type="match status" value="1"/>
</dbReference>
<name>A0A2I0BG82_9ASPA</name>
<dbReference type="InterPro" id="IPR003613">
    <property type="entry name" value="Ubox_domain"/>
</dbReference>
<dbReference type="PANTHER" id="PTHR22849">
    <property type="entry name" value="WDSAM1 PROTEIN"/>
    <property type="match status" value="1"/>
</dbReference>
<sequence length="401" mass="42961">MGIPHLFLCPISLDLFTDPVTLTTGQTYDRGSIEEWLAGGNSTCPVTMQKLDGEQYSFVPNHTLRHLIDQWLLEGVDCCRSPGGIAASLEVLRSYLQCSGTPIAAKLEALRKVRILSVESEIGKIYLNQLGFFPVLLRLAFRAPANANLKAAELALECTSRLSPSTHLNCFINLLKQDATFASLLLLLEIGSSKIKTFLCLLLEAVTTTTSAASPELSLLLGKSPRLIQILISLLQSSKAQDSATAAAGALAGICAAEENRAVAVKEGAVSGLISYLSLTAVNGRSASGALAALEALIGTDAGRRAAVKYGAARLMVKWVFRVSSRQEGSQEALGVLLSVCRESPAAREEAVAAGVLPQLLLLLQSECSSAAKGRAMALLKVLRSLWVREREFTGRRRRVR</sequence>
<keyword evidence="4 6" id="KW-0833">Ubl conjugation pathway</keyword>
<dbReference type="UniPathway" id="UPA00143"/>
<dbReference type="InterPro" id="IPR045185">
    <property type="entry name" value="PUB22/23/24-like"/>
</dbReference>
<evidence type="ECO:0000256" key="1">
    <source>
        <dbReference type="ARBA" id="ARBA00000900"/>
    </source>
</evidence>
<dbReference type="CDD" id="cd16664">
    <property type="entry name" value="RING-Ubox_PUB"/>
    <property type="match status" value="1"/>
</dbReference>
<evidence type="ECO:0000256" key="2">
    <source>
        <dbReference type="ARBA" id="ARBA00004906"/>
    </source>
</evidence>
<keyword evidence="3 6" id="KW-0808">Transferase</keyword>
<dbReference type="InterPro" id="IPR000225">
    <property type="entry name" value="Armadillo"/>
</dbReference>
<dbReference type="InterPro" id="IPR013083">
    <property type="entry name" value="Znf_RING/FYVE/PHD"/>
</dbReference>
<dbReference type="Pfam" id="PF04564">
    <property type="entry name" value="U-box"/>
    <property type="match status" value="1"/>
</dbReference>
<dbReference type="Pfam" id="PF25598">
    <property type="entry name" value="ARM_PUB"/>
    <property type="match status" value="1"/>
</dbReference>
<dbReference type="InterPro" id="IPR016024">
    <property type="entry name" value="ARM-type_fold"/>
</dbReference>
<dbReference type="STRING" id="1088818.A0A2I0BG82"/>